<protein>
    <submittedName>
        <fullName evidence="1">Uncharacterized protein</fullName>
    </submittedName>
</protein>
<dbReference type="EMBL" id="BNJG01000001">
    <property type="protein sequence ID" value="GHO54338.1"/>
    <property type="molecule type" value="Genomic_DNA"/>
</dbReference>
<evidence type="ECO:0000313" key="1">
    <source>
        <dbReference type="EMBL" id="GHO54338.1"/>
    </source>
</evidence>
<reference evidence="1 2" key="1">
    <citation type="journal article" date="2021" name="Int. J. Syst. Evol. Microbiol.">
        <title>Reticulibacter mediterranei gen. nov., sp. nov., within the new family Reticulibacteraceae fam. nov., and Ktedonospora formicarum gen. nov., sp. nov., Ktedonobacter robiniae sp. nov., Dictyobacter formicarum sp. nov. and Dictyobacter arantiisoli sp. nov., belonging to the class Ktedonobacteria.</title>
        <authorList>
            <person name="Yabe S."/>
            <person name="Zheng Y."/>
            <person name="Wang C.M."/>
            <person name="Sakai Y."/>
            <person name="Abe K."/>
            <person name="Yokota A."/>
            <person name="Donadio S."/>
            <person name="Cavaletti L."/>
            <person name="Monciardini P."/>
        </authorList>
    </citation>
    <scope>NUCLEOTIDE SEQUENCE [LARGE SCALE GENOMIC DNA]</scope>
    <source>
        <strain evidence="1 2">SOSP1-30</strain>
    </source>
</reference>
<gene>
    <name evidence="1" type="ORF">KSB_28130</name>
</gene>
<evidence type="ECO:0000313" key="2">
    <source>
        <dbReference type="Proteomes" id="UP000654345"/>
    </source>
</evidence>
<proteinExistence type="predicted"/>
<keyword evidence="2" id="KW-1185">Reference proteome</keyword>
<name>A0ABQ3UNR1_9CHLR</name>
<comment type="caution">
    <text evidence="1">The sequence shown here is derived from an EMBL/GenBank/DDBJ whole genome shotgun (WGS) entry which is preliminary data.</text>
</comment>
<sequence length="64" mass="7460">MAVYSHDMRKQMVYNEAANMGWILSSGAKYLPLFPYSARRHEGGVSTKGYYERRHDWSHHQGSL</sequence>
<dbReference type="Proteomes" id="UP000654345">
    <property type="component" value="Unassembled WGS sequence"/>
</dbReference>
<organism evidence="1 2">
    <name type="scientific">Ktedonobacter robiniae</name>
    <dbReference type="NCBI Taxonomy" id="2778365"/>
    <lineage>
        <taxon>Bacteria</taxon>
        <taxon>Bacillati</taxon>
        <taxon>Chloroflexota</taxon>
        <taxon>Ktedonobacteria</taxon>
        <taxon>Ktedonobacterales</taxon>
        <taxon>Ktedonobacteraceae</taxon>
        <taxon>Ktedonobacter</taxon>
    </lineage>
</organism>
<accession>A0ABQ3UNR1</accession>